<name>A0A1W7D692_9ACTN</name>
<dbReference type="Proteomes" id="UP000194218">
    <property type="component" value="Chromosome"/>
</dbReference>
<evidence type="ECO:0000256" key="1">
    <source>
        <dbReference type="SAM" id="MobiDB-lite"/>
    </source>
</evidence>
<evidence type="ECO:0000313" key="3">
    <source>
        <dbReference type="Proteomes" id="UP000194218"/>
    </source>
</evidence>
<feature type="compositionally biased region" description="Basic and acidic residues" evidence="1">
    <location>
        <begin position="445"/>
        <end position="460"/>
    </location>
</feature>
<sequence>MTSHPLQRAGAWAVAVLADRSTPREVTAGDLDGVAERLVADVSAAAVAGKGTPAYDWWKVLFALYPNAAATHSKRSKDRSLLAGAIAELFVPDRETDARAYPCTFCGTPASVLWTKMNLPMFDTNKAVNTLPSGISGWPVCRGCRVAAWALPYGAWVTAGSATVFSCGVEAAERRFAERNVLRARRLMQVGFSQLPAGARPELVVVHALRHARAELSATTLWSFKNDNQEPWLRVSRTRRAVPRFLARVEGNAPLRSGWRLLEAKLTRRDDNGVLVASGPDEAARLLFEPEDGRGRSLLGELHRLLVAPRRAMSPQHTNDMSRLAFTYAKEVLGMEPDLKPVATMVADWIERGGGSPRGRWAEFETGHLDAHKLGLVLVLAKRRLYLDGHHVAAGEDDWRPFIQRRPRGWEQRMLLGAAVVRILQERGVSVHQRSADSDEEAVEDHDLSQDPFGMDHVDYDETDAA</sequence>
<keyword evidence="3" id="KW-1185">Reference proteome</keyword>
<reference evidence="2 3" key="1">
    <citation type="submission" date="2017-05" db="EMBL/GenBank/DDBJ databases">
        <title>Complete genome sequence of Streptomyces sp. SCSIO 03032 revealed the diverse biosynthetic pathways for its bioactive secondary metabolites.</title>
        <authorList>
            <person name="Ma L."/>
            <person name="Zhu Y."/>
            <person name="Zhang W."/>
            <person name="Zhang G."/>
            <person name="Tian X."/>
            <person name="Zhang S."/>
            <person name="Zhang C."/>
        </authorList>
    </citation>
    <scope>NUCLEOTIDE SEQUENCE [LARGE SCALE GENOMIC DNA]</scope>
    <source>
        <strain evidence="2 3">SCSIO 03032</strain>
    </source>
</reference>
<evidence type="ECO:0000313" key="2">
    <source>
        <dbReference type="EMBL" id="ARQ72492.1"/>
    </source>
</evidence>
<gene>
    <name evidence="2" type="ORF">CAG99_19490</name>
</gene>
<protein>
    <recommendedName>
        <fullName evidence="4">CRISPR-associated protein Cst1</fullName>
    </recommendedName>
</protein>
<accession>A0A1W7D692</accession>
<organism evidence="2 3">
    <name type="scientific">Streptomyces marincola</name>
    <dbReference type="NCBI Taxonomy" id="2878388"/>
    <lineage>
        <taxon>Bacteria</taxon>
        <taxon>Bacillati</taxon>
        <taxon>Actinomycetota</taxon>
        <taxon>Actinomycetes</taxon>
        <taxon>Kitasatosporales</taxon>
        <taxon>Streptomycetaceae</taxon>
        <taxon>Streptomyces</taxon>
    </lineage>
</organism>
<dbReference type="KEGG" id="smao:CAG99_19490"/>
<feature type="region of interest" description="Disordered" evidence="1">
    <location>
        <begin position="432"/>
        <end position="466"/>
    </location>
</feature>
<evidence type="ECO:0008006" key="4">
    <source>
        <dbReference type="Google" id="ProtNLM"/>
    </source>
</evidence>
<dbReference type="AlphaFoldDB" id="A0A1W7D692"/>
<dbReference type="EMBL" id="CP021121">
    <property type="protein sequence ID" value="ARQ72492.1"/>
    <property type="molecule type" value="Genomic_DNA"/>
</dbReference>
<proteinExistence type="predicted"/>